<organism evidence="2 3">
    <name type="scientific">Mucuna pruriens</name>
    <name type="common">Velvet bean</name>
    <name type="synonym">Dolichos pruriens</name>
    <dbReference type="NCBI Taxonomy" id="157652"/>
    <lineage>
        <taxon>Eukaryota</taxon>
        <taxon>Viridiplantae</taxon>
        <taxon>Streptophyta</taxon>
        <taxon>Embryophyta</taxon>
        <taxon>Tracheophyta</taxon>
        <taxon>Spermatophyta</taxon>
        <taxon>Magnoliopsida</taxon>
        <taxon>eudicotyledons</taxon>
        <taxon>Gunneridae</taxon>
        <taxon>Pentapetalae</taxon>
        <taxon>rosids</taxon>
        <taxon>fabids</taxon>
        <taxon>Fabales</taxon>
        <taxon>Fabaceae</taxon>
        <taxon>Papilionoideae</taxon>
        <taxon>50 kb inversion clade</taxon>
        <taxon>NPAAA clade</taxon>
        <taxon>indigoferoid/millettioid clade</taxon>
        <taxon>Phaseoleae</taxon>
        <taxon>Mucuna</taxon>
    </lineage>
</organism>
<accession>A0A371FET0</accession>
<evidence type="ECO:0000313" key="3">
    <source>
        <dbReference type="Proteomes" id="UP000257109"/>
    </source>
</evidence>
<reference evidence="2" key="1">
    <citation type="submission" date="2018-05" db="EMBL/GenBank/DDBJ databases">
        <title>Draft genome of Mucuna pruriens seed.</title>
        <authorList>
            <person name="Nnadi N.E."/>
            <person name="Vos R."/>
            <person name="Hasami M.H."/>
            <person name="Devisetty U.K."/>
            <person name="Aguiy J.C."/>
        </authorList>
    </citation>
    <scope>NUCLEOTIDE SEQUENCE [LARGE SCALE GENOMIC DNA]</scope>
    <source>
        <strain evidence="2">JCA_2017</strain>
    </source>
</reference>
<dbReference type="AlphaFoldDB" id="A0A371FET0"/>
<sequence>MSFKVLQRINDNAYVPTQERLGLQEARWPRRSCPGQESPFSTEPNFSTQITPKGHKCSWKVLLNSENRITHTLHYSRSRSIPSVVHGALVRRLVDRGGVGVEFGKPKSRPKLSRLYLRSALFESSSTLSESDSAQVQSDFVRVHHRDEKKHYQIGAVARDTSSFVSLCTKSESMQNPESVECQLLATGLVTAFHKLTATINQLHSKRFKCSPSQTIPSLQEETMSDTTVKSGKELQQQQ</sequence>
<dbReference type="EMBL" id="QJKJ01009370">
    <property type="protein sequence ID" value="RDX76819.1"/>
    <property type="molecule type" value="Genomic_DNA"/>
</dbReference>
<protein>
    <submittedName>
        <fullName evidence="2">Uncharacterized protein</fullName>
    </submittedName>
</protein>
<feature type="region of interest" description="Disordered" evidence="1">
    <location>
        <begin position="212"/>
        <end position="239"/>
    </location>
</feature>
<keyword evidence="3" id="KW-1185">Reference proteome</keyword>
<proteinExistence type="predicted"/>
<evidence type="ECO:0000313" key="2">
    <source>
        <dbReference type="EMBL" id="RDX76819.1"/>
    </source>
</evidence>
<comment type="caution">
    <text evidence="2">The sequence shown here is derived from an EMBL/GenBank/DDBJ whole genome shotgun (WGS) entry which is preliminary data.</text>
</comment>
<gene>
    <name evidence="2" type="ORF">CR513_43145</name>
</gene>
<name>A0A371FET0_MUCPR</name>
<feature type="non-terminal residue" evidence="2">
    <location>
        <position position="1"/>
    </location>
</feature>
<evidence type="ECO:0000256" key="1">
    <source>
        <dbReference type="SAM" id="MobiDB-lite"/>
    </source>
</evidence>
<dbReference type="Proteomes" id="UP000257109">
    <property type="component" value="Unassembled WGS sequence"/>
</dbReference>